<keyword evidence="2" id="KW-1185">Reference proteome</keyword>
<gene>
    <name evidence="1" type="ORF">M404DRAFT_145955</name>
</gene>
<dbReference type="InParanoid" id="A0A0C3J287"/>
<reference evidence="2" key="2">
    <citation type="submission" date="2015-01" db="EMBL/GenBank/DDBJ databases">
        <title>Evolutionary Origins and Diversification of the Mycorrhizal Mutualists.</title>
        <authorList>
            <consortium name="DOE Joint Genome Institute"/>
            <consortium name="Mycorrhizal Genomics Consortium"/>
            <person name="Kohler A."/>
            <person name="Kuo A."/>
            <person name="Nagy L.G."/>
            <person name="Floudas D."/>
            <person name="Copeland A."/>
            <person name="Barry K.W."/>
            <person name="Cichocki N."/>
            <person name="Veneault-Fourrey C."/>
            <person name="LaButti K."/>
            <person name="Lindquist E.A."/>
            <person name="Lipzen A."/>
            <person name="Lundell T."/>
            <person name="Morin E."/>
            <person name="Murat C."/>
            <person name="Riley R."/>
            <person name="Ohm R."/>
            <person name="Sun H."/>
            <person name="Tunlid A."/>
            <person name="Henrissat B."/>
            <person name="Grigoriev I.V."/>
            <person name="Hibbett D.S."/>
            <person name="Martin F."/>
        </authorList>
    </citation>
    <scope>NUCLEOTIDE SEQUENCE [LARGE SCALE GENOMIC DNA]</scope>
    <source>
        <strain evidence="2">Marx 270</strain>
    </source>
</reference>
<dbReference type="HOGENOM" id="CLU_006344_15_1_1"/>
<proteinExistence type="predicted"/>
<evidence type="ECO:0000313" key="2">
    <source>
        <dbReference type="Proteomes" id="UP000054217"/>
    </source>
</evidence>
<dbReference type="STRING" id="870435.A0A0C3J287"/>
<organism evidence="1 2">
    <name type="scientific">Pisolithus tinctorius Marx 270</name>
    <dbReference type="NCBI Taxonomy" id="870435"/>
    <lineage>
        <taxon>Eukaryota</taxon>
        <taxon>Fungi</taxon>
        <taxon>Dikarya</taxon>
        <taxon>Basidiomycota</taxon>
        <taxon>Agaricomycotina</taxon>
        <taxon>Agaricomycetes</taxon>
        <taxon>Agaricomycetidae</taxon>
        <taxon>Boletales</taxon>
        <taxon>Sclerodermatineae</taxon>
        <taxon>Pisolithaceae</taxon>
        <taxon>Pisolithus</taxon>
    </lineage>
</organism>
<accession>A0A0C3J287</accession>
<reference evidence="1 2" key="1">
    <citation type="submission" date="2014-04" db="EMBL/GenBank/DDBJ databases">
        <authorList>
            <consortium name="DOE Joint Genome Institute"/>
            <person name="Kuo A."/>
            <person name="Kohler A."/>
            <person name="Costa M.D."/>
            <person name="Nagy L.G."/>
            <person name="Floudas D."/>
            <person name="Copeland A."/>
            <person name="Barry K.W."/>
            <person name="Cichocki N."/>
            <person name="Veneault-Fourrey C."/>
            <person name="LaButti K."/>
            <person name="Lindquist E.A."/>
            <person name="Lipzen A."/>
            <person name="Lundell T."/>
            <person name="Morin E."/>
            <person name="Murat C."/>
            <person name="Sun H."/>
            <person name="Tunlid A."/>
            <person name="Henrissat B."/>
            <person name="Grigoriev I.V."/>
            <person name="Hibbett D.S."/>
            <person name="Martin F."/>
            <person name="Nordberg H.P."/>
            <person name="Cantor M.N."/>
            <person name="Hua S.X."/>
        </authorList>
    </citation>
    <scope>NUCLEOTIDE SEQUENCE [LARGE SCALE GENOMIC DNA]</scope>
    <source>
        <strain evidence="1 2">Marx 270</strain>
    </source>
</reference>
<dbReference type="Proteomes" id="UP000054217">
    <property type="component" value="Unassembled WGS sequence"/>
</dbReference>
<dbReference type="EMBL" id="KN831977">
    <property type="protein sequence ID" value="KIO03188.1"/>
    <property type="molecule type" value="Genomic_DNA"/>
</dbReference>
<feature type="non-terminal residue" evidence="1">
    <location>
        <position position="1"/>
    </location>
</feature>
<evidence type="ECO:0000313" key="1">
    <source>
        <dbReference type="EMBL" id="KIO03188.1"/>
    </source>
</evidence>
<dbReference type="OrthoDB" id="3038857at2759"/>
<sequence>NHATKVLLLADKLGVPAFPNLLQELLSHQLNTLDAKLWCLATPTGHIKVFHSASVMFVLPSDPCRIGSTCHEQIQATPSWYGGPECYDTVFVNTDDTHDGMEGMNIA</sequence>
<protein>
    <submittedName>
        <fullName evidence="1">Uncharacterized protein</fullName>
    </submittedName>
</protein>
<name>A0A0C3J287_PISTI</name>
<dbReference type="AlphaFoldDB" id="A0A0C3J287"/>